<dbReference type="InterPro" id="IPR002401">
    <property type="entry name" value="Cyt_P450_E_grp-I"/>
</dbReference>
<dbReference type="PANTHER" id="PTHR24302">
    <property type="entry name" value="CYTOCHROME P450 FAMILY 3"/>
    <property type="match status" value="1"/>
</dbReference>
<evidence type="ECO:0000313" key="18">
    <source>
        <dbReference type="EMBL" id="CAL1289565.1"/>
    </source>
</evidence>
<comment type="function">
    <text evidence="13">Cytochromes P450 are a group of heme-thiolate monooxygenases. They oxidize a variety of structurally unrelated compounds, including steroids, fatty acids, and xenobiotics.</text>
</comment>
<evidence type="ECO:0000313" key="19">
    <source>
        <dbReference type="Proteomes" id="UP001497382"/>
    </source>
</evidence>
<dbReference type="CDD" id="cd11055">
    <property type="entry name" value="CYP3A-like"/>
    <property type="match status" value="1"/>
</dbReference>
<dbReference type="InterPro" id="IPR017972">
    <property type="entry name" value="Cyt_P450_CS"/>
</dbReference>
<evidence type="ECO:0000256" key="10">
    <source>
        <dbReference type="ARBA" id="ARBA00023004"/>
    </source>
</evidence>
<dbReference type="PANTHER" id="PTHR24302:SF15">
    <property type="entry name" value="FATTY-ACID PEROXYGENASE"/>
    <property type="match status" value="1"/>
</dbReference>
<evidence type="ECO:0000256" key="17">
    <source>
        <dbReference type="SAM" id="Phobius"/>
    </source>
</evidence>
<feature type="compositionally biased region" description="Polar residues" evidence="16">
    <location>
        <begin position="296"/>
        <end position="310"/>
    </location>
</feature>
<evidence type="ECO:0000256" key="1">
    <source>
        <dbReference type="ARBA" id="ARBA00001971"/>
    </source>
</evidence>
<proteinExistence type="inferred from homology"/>
<dbReference type="SUPFAM" id="SSF48264">
    <property type="entry name" value="Cytochrome P450"/>
    <property type="match status" value="1"/>
</dbReference>
<dbReference type="GO" id="GO:0008395">
    <property type="term" value="F:steroid hydroxylase activity"/>
    <property type="evidence" value="ECO:0007669"/>
    <property type="project" value="TreeGrafter"/>
</dbReference>
<dbReference type="AlphaFoldDB" id="A0AAV2B114"/>
<dbReference type="Gene3D" id="1.10.630.10">
    <property type="entry name" value="Cytochrome P450"/>
    <property type="match status" value="1"/>
</dbReference>
<dbReference type="Pfam" id="PF00067">
    <property type="entry name" value="p450"/>
    <property type="match status" value="1"/>
</dbReference>
<evidence type="ECO:0000256" key="3">
    <source>
        <dbReference type="ARBA" id="ARBA00004406"/>
    </source>
</evidence>
<keyword evidence="17" id="KW-1133">Transmembrane helix</keyword>
<dbReference type="EMBL" id="CAXIEN010000251">
    <property type="protein sequence ID" value="CAL1289565.1"/>
    <property type="molecule type" value="Genomic_DNA"/>
</dbReference>
<accession>A0AAV2B114</accession>
<evidence type="ECO:0000256" key="15">
    <source>
        <dbReference type="RuleBase" id="RU000461"/>
    </source>
</evidence>
<keyword evidence="17" id="KW-0812">Transmembrane</keyword>
<keyword evidence="19" id="KW-1185">Reference proteome</keyword>
<comment type="cofactor">
    <cofactor evidence="1 14">
        <name>heme</name>
        <dbReference type="ChEBI" id="CHEBI:30413"/>
    </cofactor>
</comment>
<evidence type="ECO:0008006" key="20">
    <source>
        <dbReference type="Google" id="ProtNLM"/>
    </source>
</evidence>
<sequence length="534" mass="61182">MIREELLIDPLLITLSLGVISVLFLYWYSTRNFDYWKKRGIPYVKPAVPFFGSTYVSLWKPHHEIELERYRKLGPLYGYFEGSRPVVSIADLKLVREVVVKEFASFADRRDFLSGNVVIDSMLFALRGEAWKRVRSIVSPTFTTGKIRKMVSIIKECSETLTDNFRKATKRGKSCDTKEFYGAFSLDVIASSAFSTKLDSHKDPKNRFVQSAKIAFSSDFSFRFAIYQLFPRLAKLFGISVISPEPMSFFKEVTLQIIEQRKKTGQTRNDFLQLLMDTAKEVAQDQKWENDKDDITSNYGGQDESNQQNIKNVSNKSLTLDELVGQCVIFFLAGYDTTASTLSYVSYLLALHPEIQTKLYVELREILQSTKGELTYEALQEMKYLDNVISESMRLYPAVTRLERMTVSDCKLGNSGITVPKGMIVTIPIYAIQRDPNLFPDPEKFDPDRFTPEERAKRDPCAFMPFGAGPRNCVGMRFALMEVKVCLAYVIANFKIMRCPETKVPLEFHLGPGLLISKHLVLKFEERTDKILLK</sequence>
<comment type="caution">
    <text evidence="18">The sequence shown here is derived from an EMBL/GenBank/DDBJ whole genome shotgun (WGS) entry which is preliminary data.</text>
</comment>
<evidence type="ECO:0000256" key="5">
    <source>
        <dbReference type="ARBA" id="ARBA00022617"/>
    </source>
</evidence>
<evidence type="ECO:0000256" key="2">
    <source>
        <dbReference type="ARBA" id="ARBA00004174"/>
    </source>
</evidence>
<dbReference type="GO" id="GO:0016705">
    <property type="term" value="F:oxidoreductase activity, acting on paired donors, with incorporation or reduction of molecular oxygen"/>
    <property type="evidence" value="ECO:0007669"/>
    <property type="project" value="InterPro"/>
</dbReference>
<evidence type="ECO:0000256" key="6">
    <source>
        <dbReference type="ARBA" id="ARBA00022723"/>
    </source>
</evidence>
<dbReference type="GO" id="GO:0005506">
    <property type="term" value="F:iron ion binding"/>
    <property type="evidence" value="ECO:0007669"/>
    <property type="project" value="InterPro"/>
</dbReference>
<keyword evidence="12 17" id="KW-0472">Membrane</keyword>
<dbReference type="Proteomes" id="UP001497382">
    <property type="component" value="Unassembled WGS sequence"/>
</dbReference>
<keyword evidence="10 14" id="KW-0408">Iron</keyword>
<dbReference type="PRINTS" id="PR00463">
    <property type="entry name" value="EP450I"/>
</dbReference>
<protein>
    <recommendedName>
        <fullName evidence="20">Cytochrome P450</fullName>
    </recommendedName>
</protein>
<dbReference type="GO" id="GO:0020037">
    <property type="term" value="F:heme binding"/>
    <property type="evidence" value="ECO:0007669"/>
    <property type="project" value="InterPro"/>
</dbReference>
<dbReference type="InterPro" id="IPR001128">
    <property type="entry name" value="Cyt_P450"/>
</dbReference>
<evidence type="ECO:0000256" key="16">
    <source>
        <dbReference type="SAM" id="MobiDB-lite"/>
    </source>
</evidence>
<feature type="transmembrane region" description="Helical" evidence="17">
    <location>
        <begin position="6"/>
        <end position="28"/>
    </location>
</feature>
<evidence type="ECO:0000256" key="12">
    <source>
        <dbReference type="ARBA" id="ARBA00023136"/>
    </source>
</evidence>
<keyword evidence="6 14" id="KW-0479">Metal-binding</keyword>
<keyword evidence="7" id="KW-0256">Endoplasmic reticulum</keyword>
<keyword evidence="9 15" id="KW-0560">Oxidoreductase</keyword>
<name>A0AAV2B114_9ARAC</name>
<dbReference type="GO" id="GO:0005789">
    <property type="term" value="C:endoplasmic reticulum membrane"/>
    <property type="evidence" value="ECO:0007669"/>
    <property type="project" value="UniProtKB-SubCell"/>
</dbReference>
<dbReference type="FunFam" id="1.10.630.10:FF:000042">
    <property type="entry name" value="Cytochrome P450"/>
    <property type="match status" value="1"/>
</dbReference>
<feature type="binding site" description="axial binding residue" evidence="14">
    <location>
        <position position="473"/>
    </location>
    <ligand>
        <name>heme</name>
        <dbReference type="ChEBI" id="CHEBI:30413"/>
    </ligand>
    <ligandPart>
        <name>Fe</name>
        <dbReference type="ChEBI" id="CHEBI:18248"/>
    </ligandPart>
</feature>
<organism evidence="18 19">
    <name type="scientific">Larinioides sclopetarius</name>
    <dbReference type="NCBI Taxonomy" id="280406"/>
    <lineage>
        <taxon>Eukaryota</taxon>
        <taxon>Metazoa</taxon>
        <taxon>Ecdysozoa</taxon>
        <taxon>Arthropoda</taxon>
        <taxon>Chelicerata</taxon>
        <taxon>Arachnida</taxon>
        <taxon>Araneae</taxon>
        <taxon>Araneomorphae</taxon>
        <taxon>Entelegynae</taxon>
        <taxon>Araneoidea</taxon>
        <taxon>Araneidae</taxon>
        <taxon>Larinioides</taxon>
    </lineage>
</organism>
<evidence type="ECO:0000256" key="4">
    <source>
        <dbReference type="ARBA" id="ARBA00010617"/>
    </source>
</evidence>
<evidence type="ECO:0000256" key="7">
    <source>
        <dbReference type="ARBA" id="ARBA00022824"/>
    </source>
</evidence>
<evidence type="ECO:0000256" key="8">
    <source>
        <dbReference type="ARBA" id="ARBA00022848"/>
    </source>
</evidence>
<keyword evidence="8" id="KW-0492">Microsome</keyword>
<dbReference type="PRINTS" id="PR00385">
    <property type="entry name" value="P450"/>
</dbReference>
<dbReference type="InterPro" id="IPR036396">
    <property type="entry name" value="Cyt_P450_sf"/>
</dbReference>
<comment type="subcellular location">
    <subcellularLocation>
        <location evidence="3">Endoplasmic reticulum membrane</location>
        <topology evidence="3">Peripheral membrane protein</topology>
    </subcellularLocation>
    <subcellularLocation>
        <location evidence="2">Microsome membrane</location>
        <topology evidence="2">Peripheral membrane protein</topology>
    </subcellularLocation>
</comment>
<evidence type="ECO:0000256" key="13">
    <source>
        <dbReference type="ARBA" id="ARBA00043906"/>
    </source>
</evidence>
<keyword evidence="5 14" id="KW-0349">Heme</keyword>
<feature type="compositionally biased region" description="Basic and acidic residues" evidence="16">
    <location>
        <begin position="285"/>
        <end position="295"/>
    </location>
</feature>
<feature type="region of interest" description="Disordered" evidence="16">
    <location>
        <begin position="285"/>
        <end position="310"/>
    </location>
</feature>
<evidence type="ECO:0000256" key="9">
    <source>
        <dbReference type="ARBA" id="ARBA00023002"/>
    </source>
</evidence>
<gene>
    <name evidence="18" type="ORF">LARSCL_LOCUS16007</name>
</gene>
<reference evidence="18 19" key="1">
    <citation type="submission" date="2024-04" db="EMBL/GenBank/DDBJ databases">
        <authorList>
            <person name="Rising A."/>
            <person name="Reimegard J."/>
            <person name="Sonavane S."/>
            <person name="Akerstrom W."/>
            <person name="Nylinder S."/>
            <person name="Hedman E."/>
            <person name="Kallberg Y."/>
        </authorList>
    </citation>
    <scope>NUCLEOTIDE SEQUENCE [LARGE SCALE GENOMIC DNA]</scope>
</reference>
<keyword evidence="11 15" id="KW-0503">Monooxygenase</keyword>
<evidence type="ECO:0000256" key="14">
    <source>
        <dbReference type="PIRSR" id="PIRSR602401-1"/>
    </source>
</evidence>
<dbReference type="InterPro" id="IPR050705">
    <property type="entry name" value="Cytochrome_P450_3A"/>
</dbReference>
<dbReference type="PROSITE" id="PS00086">
    <property type="entry name" value="CYTOCHROME_P450"/>
    <property type="match status" value="1"/>
</dbReference>
<comment type="similarity">
    <text evidence="4 15">Belongs to the cytochrome P450 family.</text>
</comment>
<evidence type="ECO:0000256" key="11">
    <source>
        <dbReference type="ARBA" id="ARBA00023033"/>
    </source>
</evidence>